<keyword evidence="3" id="KW-1185">Reference proteome</keyword>
<evidence type="ECO:0000313" key="2">
    <source>
        <dbReference type="EMBL" id="VDM97663.1"/>
    </source>
</evidence>
<dbReference type="WBParaSite" id="TCLT_0000195101-mRNA-1">
    <property type="protein sequence ID" value="TCLT_0000195101-mRNA-1"/>
    <property type="gene ID" value="TCLT_0000195101"/>
</dbReference>
<evidence type="ECO:0000256" key="1">
    <source>
        <dbReference type="SAM" id="MobiDB-lite"/>
    </source>
</evidence>
<dbReference type="AlphaFoldDB" id="A0A0N5CP21"/>
<evidence type="ECO:0000313" key="3">
    <source>
        <dbReference type="Proteomes" id="UP000276776"/>
    </source>
</evidence>
<evidence type="ECO:0000313" key="4">
    <source>
        <dbReference type="WBParaSite" id="TCLT_0000195101-mRNA-1"/>
    </source>
</evidence>
<dbReference type="EMBL" id="UYYF01000318">
    <property type="protein sequence ID" value="VDM97663.1"/>
    <property type="molecule type" value="Genomic_DNA"/>
</dbReference>
<reference evidence="2 3" key="2">
    <citation type="submission" date="2018-11" db="EMBL/GenBank/DDBJ databases">
        <authorList>
            <consortium name="Pathogen Informatics"/>
        </authorList>
    </citation>
    <scope>NUCLEOTIDE SEQUENCE [LARGE SCALE GENOMIC DNA]</scope>
</reference>
<feature type="region of interest" description="Disordered" evidence="1">
    <location>
        <begin position="340"/>
        <end position="361"/>
    </location>
</feature>
<name>A0A0N5CP21_THECL</name>
<reference evidence="4" key="1">
    <citation type="submission" date="2017-02" db="UniProtKB">
        <authorList>
            <consortium name="WormBaseParasite"/>
        </authorList>
    </citation>
    <scope>IDENTIFICATION</scope>
</reference>
<dbReference type="OrthoDB" id="5877379at2759"/>
<gene>
    <name evidence="2" type="ORF">TCLT_LOCUS1952</name>
</gene>
<proteinExistence type="predicted"/>
<organism evidence="4">
    <name type="scientific">Thelazia callipaeda</name>
    <name type="common">Oriental eyeworm</name>
    <name type="synonym">Parasitic nematode</name>
    <dbReference type="NCBI Taxonomy" id="103827"/>
    <lineage>
        <taxon>Eukaryota</taxon>
        <taxon>Metazoa</taxon>
        <taxon>Ecdysozoa</taxon>
        <taxon>Nematoda</taxon>
        <taxon>Chromadorea</taxon>
        <taxon>Rhabditida</taxon>
        <taxon>Spirurina</taxon>
        <taxon>Spiruromorpha</taxon>
        <taxon>Thelazioidea</taxon>
        <taxon>Thelaziidae</taxon>
        <taxon>Thelazia</taxon>
    </lineage>
</organism>
<accession>A0A0N5CP21</accession>
<dbReference type="Proteomes" id="UP000276776">
    <property type="component" value="Unassembled WGS sequence"/>
</dbReference>
<protein>
    <submittedName>
        <fullName evidence="4">PH domain-containing protein</fullName>
    </submittedName>
</protein>
<sequence length="361" mass="41232">MILKQGIIYKHVGKGKWADFWYICSYEEDGVYLIITKDSSTKKTTEKSINLKAASKAIRFGTTCNDLYDKPEYYGNDPRIHPSAYIAILAEKMTLKKDYVKTLWLCAQSTLEMFEMITIISRCHMAQKLAAPSINAQNDSNALHHYLPIAFDPKSSWEKYYDNPSSNEIPFCDLSVITSSIKQKPLNVSSTPTTKPQFKITKAPILEEPTNIKLIRIEELPELPLISPKPSIIYKAERNCENLSRQSQFDGHDDFQAQTGVNSIASTCTIIVDAFLEPKNSEHIKWQSTWTNELSTACNEYNQNLFFKDENLHIKIQQFKNKDDIVISDQSSYTIEMQSFENGNKTDSQEDHNNDCESTTS</sequence>